<keyword evidence="1" id="KW-0472">Membrane</keyword>
<name>I7KWC2_9CLOT</name>
<evidence type="ECO:0000313" key="2">
    <source>
        <dbReference type="EMBL" id="CCJ34429.1"/>
    </source>
</evidence>
<dbReference type="Pfam" id="PF04964">
    <property type="entry name" value="Flp_Fap"/>
    <property type="match status" value="1"/>
</dbReference>
<evidence type="ECO:0008006" key="4">
    <source>
        <dbReference type="Google" id="ProtNLM"/>
    </source>
</evidence>
<feature type="transmembrane region" description="Helical" evidence="1">
    <location>
        <begin position="21"/>
        <end position="43"/>
    </location>
</feature>
<dbReference type="eggNOG" id="COG3847">
    <property type="taxonomic scope" value="Bacteria"/>
</dbReference>
<dbReference type="InterPro" id="IPR007047">
    <property type="entry name" value="Flp_Fap"/>
</dbReference>
<evidence type="ECO:0000256" key="1">
    <source>
        <dbReference type="SAM" id="Phobius"/>
    </source>
</evidence>
<keyword evidence="1" id="KW-1133">Transmembrane helix</keyword>
<keyword evidence="3" id="KW-1185">Reference proteome</keyword>
<evidence type="ECO:0000313" key="3">
    <source>
        <dbReference type="Proteomes" id="UP000007652"/>
    </source>
</evidence>
<protein>
    <recommendedName>
        <fullName evidence="4">Flp/Fap pilin component</fullName>
    </recommendedName>
</protein>
<keyword evidence="1" id="KW-0812">Transmembrane</keyword>
<organism evidence="2 3">
    <name type="scientific">Caloramator australicus RC3</name>
    <dbReference type="NCBI Taxonomy" id="857293"/>
    <lineage>
        <taxon>Bacteria</taxon>
        <taxon>Bacillati</taxon>
        <taxon>Bacillota</taxon>
        <taxon>Clostridia</taxon>
        <taxon>Eubacteriales</taxon>
        <taxon>Clostridiaceae</taxon>
        <taxon>Caloramator</taxon>
    </lineage>
</organism>
<proteinExistence type="predicted"/>
<dbReference type="Proteomes" id="UP000007652">
    <property type="component" value="Unassembled WGS sequence"/>
</dbReference>
<reference evidence="2 3" key="1">
    <citation type="journal article" date="2011" name="J. Bacteriol.">
        <title>Draft genome sequence of Caloramator australicus strain RC3T, a thermoanaerobe from the Great Artesian Basin of Australia.</title>
        <authorList>
            <person name="Ogg C.D."/>
            <person name="Patel B.K.C."/>
        </authorList>
    </citation>
    <scope>NUCLEOTIDE SEQUENCE [LARGE SCALE GENOMIC DNA]</scope>
    <source>
        <strain evidence="2 3">RC3</strain>
    </source>
</reference>
<dbReference type="EMBL" id="CAKP01000124">
    <property type="protein sequence ID" value="CCJ34429.1"/>
    <property type="molecule type" value="Genomic_DNA"/>
</dbReference>
<dbReference type="STRING" id="857293.CAAU_2345"/>
<comment type="caution">
    <text evidence="2">The sequence shown here is derived from an EMBL/GenBank/DDBJ whole genome shotgun (WGS) entry which is preliminary data.</text>
</comment>
<gene>
    <name evidence="2" type="ORF">CAAU_2345</name>
</gene>
<dbReference type="AlphaFoldDB" id="I7KWC2"/>
<accession>I7KWC2</accession>
<dbReference type="RefSeq" id="WP_008909682.1">
    <property type="nucleotide sequence ID" value="NZ_CAKP01000124.1"/>
</dbReference>
<sequence length="62" mass="6627">MLRNLLGFMMNLNLKKQKGQGMVEYGLIIALVAVVVIVALTLLGGNIRNIFNQIAGELGGGQ</sequence>